<protein>
    <submittedName>
        <fullName evidence="1">Uncharacterized protein</fullName>
    </submittedName>
</protein>
<accession>A0ABQ4A0I9</accession>
<reference evidence="1 2" key="1">
    <citation type="submission" date="2021-01" db="EMBL/GenBank/DDBJ databases">
        <title>Whole genome shotgun sequence of Actinoplanes humidus NBRC 14915.</title>
        <authorList>
            <person name="Komaki H."/>
            <person name="Tamura T."/>
        </authorList>
    </citation>
    <scope>NUCLEOTIDE SEQUENCE [LARGE SCALE GENOMIC DNA]</scope>
    <source>
        <strain evidence="1 2">NBRC 14915</strain>
    </source>
</reference>
<organism evidence="1 2">
    <name type="scientific">Winogradskya humida</name>
    <dbReference type="NCBI Taxonomy" id="113566"/>
    <lineage>
        <taxon>Bacteria</taxon>
        <taxon>Bacillati</taxon>
        <taxon>Actinomycetota</taxon>
        <taxon>Actinomycetes</taxon>
        <taxon>Micromonosporales</taxon>
        <taxon>Micromonosporaceae</taxon>
        <taxon>Winogradskya</taxon>
    </lineage>
</organism>
<comment type="caution">
    <text evidence="1">The sequence shown here is derived from an EMBL/GenBank/DDBJ whole genome shotgun (WGS) entry which is preliminary data.</text>
</comment>
<keyword evidence="2" id="KW-1185">Reference proteome</keyword>
<dbReference type="EMBL" id="BOMN01000106">
    <property type="protein sequence ID" value="GIE24234.1"/>
    <property type="molecule type" value="Genomic_DNA"/>
</dbReference>
<evidence type="ECO:0000313" key="1">
    <source>
        <dbReference type="EMBL" id="GIE24234.1"/>
    </source>
</evidence>
<evidence type="ECO:0000313" key="2">
    <source>
        <dbReference type="Proteomes" id="UP000603200"/>
    </source>
</evidence>
<sequence length="91" mass="9923">MRPVGAEQGSVDVHGDVVRLATVEQDRVERQAEWDGAVWACSADPLRDRYQQFTSVEVAADELKAALRALTGEMEPISTGRRCGPRGPSGR</sequence>
<gene>
    <name evidence="1" type="ORF">Ahu01nite_073360</name>
</gene>
<dbReference type="Proteomes" id="UP000603200">
    <property type="component" value="Unassembled WGS sequence"/>
</dbReference>
<proteinExistence type="predicted"/>
<name>A0ABQ4A0I9_9ACTN</name>